<dbReference type="AlphaFoldDB" id="A0AAP0IZ14"/>
<proteinExistence type="predicted"/>
<dbReference type="Proteomes" id="UP001417504">
    <property type="component" value="Unassembled WGS sequence"/>
</dbReference>
<feature type="transmembrane region" description="Helical" evidence="1">
    <location>
        <begin position="42"/>
        <end position="59"/>
    </location>
</feature>
<evidence type="ECO:0000256" key="1">
    <source>
        <dbReference type="SAM" id="Phobius"/>
    </source>
</evidence>
<keyword evidence="1" id="KW-0472">Membrane</keyword>
<protein>
    <submittedName>
        <fullName evidence="2">Uncharacterized protein</fullName>
    </submittedName>
</protein>
<keyword evidence="3" id="KW-1185">Reference proteome</keyword>
<evidence type="ECO:0000313" key="3">
    <source>
        <dbReference type="Proteomes" id="UP001417504"/>
    </source>
</evidence>
<comment type="caution">
    <text evidence="2">The sequence shown here is derived from an EMBL/GenBank/DDBJ whole genome shotgun (WGS) entry which is preliminary data.</text>
</comment>
<keyword evidence="1" id="KW-0812">Transmembrane</keyword>
<accession>A0AAP0IZ14</accession>
<sequence>MTCAWTQEHRRLGVYQFLYDVLIYPFMYIYYIELLLCNKQDWDTVLLLRFILIFLYLEYY</sequence>
<keyword evidence="1" id="KW-1133">Transmembrane helix</keyword>
<reference evidence="2 3" key="1">
    <citation type="submission" date="2024-01" db="EMBL/GenBank/DDBJ databases">
        <title>Genome assemblies of Stephania.</title>
        <authorList>
            <person name="Yang L."/>
        </authorList>
    </citation>
    <scope>NUCLEOTIDE SEQUENCE [LARGE SCALE GENOMIC DNA]</scope>
    <source>
        <strain evidence="2">QJT</strain>
        <tissue evidence="2">Leaf</tissue>
    </source>
</reference>
<dbReference type="EMBL" id="JBBNAE010000005">
    <property type="protein sequence ID" value="KAK9123377.1"/>
    <property type="molecule type" value="Genomic_DNA"/>
</dbReference>
<name>A0AAP0IZ14_9MAGN</name>
<organism evidence="2 3">
    <name type="scientific">Stephania japonica</name>
    <dbReference type="NCBI Taxonomy" id="461633"/>
    <lineage>
        <taxon>Eukaryota</taxon>
        <taxon>Viridiplantae</taxon>
        <taxon>Streptophyta</taxon>
        <taxon>Embryophyta</taxon>
        <taxon>Tracheophyta</taxon>
        <taxon>Spermatophyta</taxon>
        <taxon>Magnoliopsida</taxon>
        <taxon>Ranunculales</taxon>
        <taxon>Menispermaceae</taxon>
        <taxon>Menispermoideae</taxon>
        <taxon>Cissampelideae</taxon>
        <taxon>Stephania</taxon>
    </lineage>
</organism>
<feature type="transmembrane region" description="Helical" evidence="1">
    <location>
        <begin position="12"/>
        <end position="30"/>
    </location>
</feature>
<evidence type="ECO:0000313" key="2">
    <source>
        <dbReference type="EMBL" id="KAK9123377.1"/>
    </source>
</evidence>
<gene>
    <name evidence="2" type="ORF">Sjap_012979</name>
</gene>